<feature type="compositionally biased region" description="Basic and acidic residues" evidence="1">
    <location>
        <begin position="1"/>
        <end position="17"/>
    </location>
</feature>
<accession>A0A2Z7CWU8</accession>
<feature type="compositionally biased region" description="Low complexity" evidence="1">
    <location>
        <begin position="231"/>
        <end position="243"/>
    </location>
</feature>
<feature type="compositionally biased region" description="Low complexity" evidence="1">
    <location>
        <begin position="39"/>
        <end position="54"/>
    </location>
</feature>
<name>A0A2Z7CWU8_9LAMI</name>
<protein>
    <submittedName>
        <fullName evidence="2">Uncharacterized protein</fullName>
    </submittedName>
</protein>
<sequence length="299" mass="32599">MTSPETRRMNFARDKRGAIAPHRAPPWAHIGRPATNKYAQPAAQGAAATHGGRAPSDAALLRTPSAYPARSGAPTSRNATRPAAGSVDQRSINEAAAAGRPRMKRRLPSPVMLDQRRNDLRLERPAMRPPACIGRDKMRGPRDETLAHVRMVDGAPPHTAAARWSFPDFRFSDLKFKTLDTIQAIYCGRYHQSGPRPEPRLLRQATLEALTNSARTDSPRKLGRKQLSGEAAAATAAAGGARMPPRRARDQQKDDAPPPPPPPQLMPYERVNVGMLAGITRMLERQSERSGKSRRGGCG</sequence>
<feature type="region of interest" description="Disordered" evidence="1">
    <location>
        <begin position="1"/>
        <end position="112"/>
    </location>
</feature>
<gene>
    <name evidence="2" type="ORF">F511_40402</name>
</gene>
<dbReference type="AlphaFoldDB" id="A0A2Z7CWU8"/>
<dbReference type="EMBL" id="KQ993220">
    <property type="protein sequence ID" value="KZV49194.1"/>
    <property type="molecule type" value="Genomic_DNA"/>
</dbReference>
<feature type="compositionally biased region" description="Basic and acidic residues" evidence="1">
    <location>
        <begin position="247"/>
        <end position="256"/>
    </location>
</feature>
<evidence type="ECO:0000313" key="2">
    <source>
        <dbReference type="EMBL" id="KZV49194.1"/>
    </source>
</evidence>
<evidence type="ECO:0000256" key="1">
    <source>
        <dbReference type="SAM" id="MobiDB-lite"/>
    </source>
</evidence>
<dbReference type="Proteomes" id="UP000250235">
    <property type="component" value="Unassembled WGS sequence"/>
</dbReference>
<evidence type="ECO:0000313" key="3">
    <source>
        <dbReference type="Proteomes" id="UP000250235"/>
    </source>
</evidence>
<feature type="region of interest" description="Disordered" evidence="1">
    <location>
        <begin position="209"/>
        <end position="270"/>
    </location>
</feature>
<keyword evidence="3" id="KW-1185">Reference proteome</keyword>
<reference evidence="2 3" key="1">
    <citation type="journal article" date="2015" name="Proc. Natl. Acad. Sci. U.S.A.">
        <title>The resurrection genome of Boea hygrometrica: A blueprint for survival of dehydration.</title>
        <authorList>
            <person name="Xiao L."/>
            <person name="Yang G."/>
            <person name="Zhang L."/>
            <person name="Yang X."/>
            <person name="Zhao S."/>
            <person name="Ji Z."/>
            <person name="Zhou Q."/>
            <person name="Hu M."/>
            <person name="Wang Y."/>
            <person name="Chen M."/>
            <person name="Xu Y."/>
            <person name="Jin H."/>
            <person name="Xiao X."/>
            <person name="Hu G."/>
            <person name="Bao F."/>
            <person name="Hu Y."/>
            <person name="Wan P."/>
            <person name="Li L."/>
            <person name="Deng X."/>
            <person name="Kuang T."/>
            <person name="Xiang C."/>
            <person name="Zhu J.K."/>
            <person name="Oliver M.J."/>
            <person name="He Y."/>
        </authorList>
    </citation>
    <scope>NUCLEOTIDE SEQUENCE [LARGE SCALE GENOMIC DNA]</scope>
    <source>
        <strain evidence="3">cv. XS01</strain>
    </source>
</reference>
<proteinExistence type="predicted"/>
<organism evidence="2 3">
    <name type="scientific">Dorcoceras hygrometricum</name>
    <dbReference type="NCBI Taxonomy" id="472368"/>
    <lineage>
        <taxon>Eukaryota</taxon>
        <taxon>Viridiplantae</taxon>
        <taxon>Streptophyta</taxon>
        <taxon>Embryophyta</taxon>
        <taxon>Tracheophyta</taxon>
        <taxon>Spermatophyta</taxon>
        <taxon>Magnoliopsida</taxon>
        <taxon>eudicotyledons</taxon>
        <taxon>Gunneridae</taxon>
        <taxon>Pentapetalae</taxon>
        <taxon>asterids</taxon>
        <taxon>lamiids</taxon>
        <taxon>Lamiales</taxon>
        <taxon>Gesneriaceae</taxon>
        <taxon>Didymocarpoideae</taxon>
        <taxon>Trichosporeae</taxon>
        <taxon>Loxocarpinae</taxon>
        <taxon>Dorcoceras</taxon>
    </lineage>
</organism>